<dbReference type="EMBL" id="JBHTKN010000006">
    <property type="protein sequence ID" value="MFD1042635.1"/>
    <property type="molecule type" value="Genomic_DNA"/>
</dbReference>
<dbReference type="Gene3D" id="3.30.70.2970">
    <property type="entry name" value="Protein of unknown function (DUF541), domain 2"/>
    <property type="match status" value="1"/>
</dbReference>
<keyword evidence="1" id="KW-0732">Signal</keyword>
<sequence length="238" mass="24644">MRHPFVALLAAMALSAPAVAGAQATPTVPADATLLSVSSQAEARRAPDIATVSAGVVTQAADGNTAMRQNAEQMSRVLAAVKAAGVAAKDVQTSGINLNPQYRYEENQPPRITGYQASNTVTVKLRDVAKMGQVLDALVASGANQINGPSFGIDDPEPLFDQARADALKQAQARAATYADTLGLRVRRIVSISEGGAGMPVPMPRMAMKAEAFDGSTPVAAGESSVSVQLDVVFELGR</sequence>
<evidence type="ECO:0000256" key="1">
    <source>
        <dbReference type="SAM" id="SignalP"/>
    </source>
</evidence>
<proteinExistence type="predicted"/>
<name>A0ABW3LXF1_9GAMM</name>
<dbReference type="PANTHER" id="PTHR34387">
    <property type="entry name" value="SLR1258 PROTEIN"/>
    <property type="match status" value="1"/>
</dbReference>
<dbReference type="PANTHER" id="PTHR34387:SF1">
    <property type="entry name" value="PERIPLASMIC IMMUNOGENIC PROTEIN"/>
    <property type="match status" value="1"/>
</dbReference>
<protein>
    <submittedName>
        <fullName evidence="2">SIMPL domain-containing protein</fullName>
    </submittedName>
</protein>
<gene>
    <name evidence="2" type="ORF">ACFQ2N_09780</name>
</gene>
<dbReference type="Gene3D" id="3.30.110.170">
    <property type="entry name" value="Protein of unknown function (DUF541), domain 1"/>
    <property type="match status" value="1"/>
</dbReference>
<dbReference type="InterPro" id="IPR052022">
    <property type="entry name" value="26kDa_periplasmic_antigen"/>
</dbReference>
<dbReference type="Pfam" id="PF04402">
    <property type="entry name" value="SIMPL"/>
    <property type="match status" value="1"/>
</dbReference>
<dbReference type="Proteomes" id="UP001597033">
    <property type="component" value="Unassembled WGS sequence"/>
</dbReference>
<dbReference type="RefSeq" id="WP_162376608.1">
    <property type="nucleotide sequence ID" value="NZ_JBHTKN010000006.1"/>
</dbReference>
<feature type="chain" id="PRO_5047541172" evidence="1">
    <location>
        <begin position="21"/>
        <end position="238"/>
    </location>
</feature>
<organism evidence="2 3">
    <name type="scientific">Pseudoxanthomonas kaohsiungensis</name>
    <dbReference type="NCBI Taxonomy" id="283923"/>
    <lineage>
        <taxon>Bacteria</taxon>
        <taxon>Pseudomonadati</taxon>
        <taxon>Pseudomonadota</taxon>
        <taxon>Gammaproteobacteria</taxon>
        <taxon>Lysobacterales</taxon>
        <taxon>Lysobacteraceae</taxon>
        <taxon>Pseudoxanthomonas</taxon>
    </lineage>
</organism>
<evidence type="ECO:0000313" key="2">
    <source>
        <dbReference type="EMBL" id="MFD1042635.1"/>
    </source>
</evidence>
<keyword evidence="3" id="KW-1185">Reference proteome</keyword>
<comment type="caution">
    <text evidence="2">The sequence shown here is derived from an EMBL/GenBank/DDBJ whole genome shotgun (WGS) entry which is preliminary data.</text>
</comment>
<accession>A0ABW3LXF1</accession>
<feature type="signal peptide" evidence="1">
    <location>
        <begin position="1"/>
        <end position="20"/>
    </location>
</feature>
<reference evidence="3" key="1">
    <citation type="journal article" date="2019" name="Int. J. Syst. Evol. Microbiol.">
        <title>The Global Catalogue of Microorganisms (GCM) 10K type strain sequencing project: providing services to taxonomists for standard genome sequencing and annotation.</title>
        <authorList>
            <consortium name="The Broad Institute Genomics Platform"/>
            <consortium name="The Broad Institute Genome Sequencing Center for Infectious Disease"/>
            <person name="Wu L."/>
            <person name="Ma J."/>
        </authorList>
    </citation>
    <scope>NUCLEOTIDE SEQUENCE [LARGE SCALE GENOMIC DNA]</scope>
    <source>
        <strain evidence="3">CCUG 55854</strain>
    </source>
</reference>
<dbReference type="InterPro" id="IPR007497">
    <property type="entry name" value="SIMPL/DUF541"/>
</dbReference>
<evidence type="ECO:0000313" key="3">
    <source>
        <dbReference type="Proteomes" id="UP001597033"/>
    </source>
</evidence>